<name>A0A7J7UGF3_PIPKU</name>
<evidence type="ECO:0000313" key="3">
    <source>
        <dbReference type="Proteomes" id="UP000558488"/>
    </source>
</evidence>
<dbReference type="AlphaFoldDB" id="A0A7J7UGF3"/>
<accession>A0A7J7UGF3</accession>
<reference evidence="2 3" key="1">
    <citation type="journal article" date="2020" name="Nature">
        <title>Six reference-quality genomes reveal evolution of bat adaptations.</title>
        <authorList>
            <person name="Jebb D."/>
            <person name="Huang Z."/>
            <person name="Pippel M."/>
            <person name="Hughes G.M."/>
            <person name="Lavrichenko K."/>
            <person name="Devanna P."/>
            <person name="Winkler S."/>
            <person name="Jermiin L.S."/>
            <person name="Skirmuntt E.C."/>
            <person name="Katzourakis A."/>
            <person name="Burkitt-Gray L."/>
            <person name="Ray D.A."/>
            <person name="Sullivan K.A.M."/>
            <person name="Roscito J.G."/>
            <person name="Kirilenko B.M."/>
            <person name="Davalos L.M."/>
            <person name="Corthals A.P."/>
            <person name="Power M.L."/>
            <person name="Jones G."/>
            <person name="Ransome R.D."/>
            <person name="Dechmann D.K.N."/>
            <person name="Locatelli A.G."/>
            <person name="Puechmaille S.J."/>
            <person name="Fedrigo O."/>
            <person name="Jarvis E.D."/>
            <person name="Hiller M."/>
            <person name="Vernes S.C."/>
            <person name="Myers E.W."/>
            <person name="Teeling E.C."/>
        </authorList>
    </citation>
    <scope>NUCLEOTIDE SEQUENCE [LARGE SCALE GENOMIC DNA]</scope>
    <source>
        <strain evidence="2">MPipKuh1</strain>
        <tissue evidence="2">Flight muscle</tissue>
    </source>
</reference>
<dbReference type="Proteomes" id="UP000558488">
    <property type="component" value="Unassembled WGS sequence"/>
</dbReference>
<sequence>MGRRLSSGGLRSQSLFSARTAHSERSRYAGMNFGMGVTPHPEGRATDATWGSLQGPPPLPLQGLLCASDLLLRRLGEAWEALSGGNRARELEKWAGLAWEQAELWPRVRQLDPSPGLATAHPSLGSLWLPFYFLNIFLLISGRKGEEERGRNINKREHHRLTASCRPPTGD</sequence>
<proteinExistence type="predicted"/>
<protein>
    <submittedName>
        <fullName evidence="2">Uncharacterized protein</fullName>
    </submittedName>
</protein>
<feature type="region of interest" description="Disordered" evidence="1">
    <location>
        <begin position="148"/>
        <end position="171"/>
    </location>
</feature>
<dbReference type="EMBL" id="JACAGB010000020">
    <property type="protein sequence ID" value="KAF6311872.1"/>
    <property type="molecule type" value="Genomic_DNA"/>
</dbReference>
<evidence type="ECO:0000256" key="1">
    <source>
        <dbReference type="SAM" id="MobiDB-lite"/>
    </source>
</evidence>
<comment type="caution">
    <text evidence="2">The sequence shown here is derived from an EMBL/GenBank/DDBJ whole genome shotgun (WGS) entry which is preliminary data.</text>
</comment>
<evidence type="ECO:0000313" key="2">
    <source>
        <dbReference type="EMBL" id="KAF6311872.1"/>
    </source>
</evidence>
<gene>
    <name evidence="2" type="ORF">mPipKuh1_009070</name>
</gene>
<organism evidence="2 3">
    <name type="scientific">Pipistrellus kuhlii</name>
    <name type="common">Kuhl's pipistrelle</name>
    <dbReference type="NCBI Taxonomy" id="59472"/>
    <lineage>
        <taxon>Eukaryota</taxon>
        <taxon>Metazoa</taxon>
        <taxon>Chordata</taxon>
        <taxon>Craniata</taxon>
        <taxon>Vertebrata</taxon>
        <taxon>Euteleostomi</taxon>
        <taxon>Mammalia</taxon>
        <taxon>Eutheria</taxon>
        <taxon>Laurasiatheria</taxon>
        <taxon>Chiroptera</taxon>
        <taxon>Yangochiroptera</taxon>
        <taxon>Vespertilionidae</taxon>
        <taxon>Pipistrellus</taxon>
    </lineage>
</organism>
<keyword evidence="3" id="KW-1185">Reference proteome</keyword>